<dbReference type="PANTHER" id="PTHR46517:SF1">
    <property type="entry name" value="FRUCTOSE-2,6-BISPHOSPHATASE TIGAR"/>
    <property type="match status" value="1"/>
</dbReference>
<dbReference type="Pfam" id="PF00300">
    <property type="entry name" value="His_Phos_1"/>
    <property type="match status" value="1"/>
</dbReference>
<dbReference type="InterPro" id="IPR051695">
    <property type="entry name" value="Phosphoglycerate_Mutase"/>
</dbReference>
<feature type="region of interest" description="Disordered" evidence="2">
    <location>
        <begin position="95"/>
        <end position="129"/>
    </location>
</feature>
<evidence type="ECO:0000313" key="3">
    <source>
        <dbReference type="EMBL" id="KAL0632136.1"/>
    </source>
</evidence>
<dbReference type="InterPro" id="IPR029033">
    <property type="entry name" value="His_PPase_superfam"/>
</dbReference>
<name>A0ABR3G867_9PEZI</name>
<dbReference type="Gene3D" id="3.40.50.1240">
    <property type="entry name" value="Phosphoglycerate mutase-like"/>
    <property type="match status" value="1"/>
</dbReference>
<keyword evidence="4" id="KW-1185">Reference proteome</keyword>
<proteinExistence type="predicted"/>
<comment type="caution">
    <text evidence="3">The sequence shown here is derived from an EMBL/GenBank/DDBJ whole genome shotgun (WGS) entry which is preliminary data.</text>
</comment>
<evidence type="ECO:0000256" key="1">
    <source>
        <dbReference type="ARBA" id="ARBA00022801"/>
    </source>
</evidence>
<dbReference type="Proteomes" id="UP001447188">
    <property type="component" value="Unassembled WGS sequence"/>
</dbReference>
<feature type="compositionally biased region" description="Basic and acidic residues" evidence="2">
    <location>
        <begin position="118"/>
        <end position="129"/>
    </location>
</feature>
<evidence type="ECO:0000313" key="4">
    <source>
        <dbReference type="Proteomes" id="UP001447188"/>
    </source>
</evidence>
<reference evidence="3 4" key="1">
    <citation type="submission" date="2024-02" db="EMBL/GenBank/DDBJ databases">
        <title>Discinaceae phylogenomics.</title>
        <authorList>
            <person name="Dirks A.C."/>
            <person name="James T.Y."/>
        </authorList>
    </citation>
    <scope>NUCLEOTIDE SEQUENCE [LARGE SCALE GENOMIC DNA]</scope>
    <source>
        <strain evidence="3 4">ACD0624</strain>
    </source>
</reference>
<dbReference type="EMBL" id="JBBBZM010000184">
    <property type="protein sequence ID" value="KAL0632136.1"/>
    <property type="molecule type" value="Genomic_DNA"/>
</dbReference>
<dbReference type="CDD" id="cd07067">
    <property type="entry name" value="HP_PGM_like"/>
    <property type="match status" value="1"/>
</dbReference>
<dbReference type="PANTHER" id="PTHR46517">
    <property type="entry name" value="FRUCTOSE-2,6-BISPHOSPHATASE TIGAR"/>
    <property type="match status" value="1"/>
</dbReference>
<gene>
    <name evidence="3" type="ORF">Q9L58_008970</name>
</gene>
<sequence length="261" mass="28236">MPDSVFTLSETPETSSEAALAGVTDSALTNHGVLQTLRLGDHLTSRTGAALTFTHIFTSHLQRAQRTGQAIADAQLANASTTVTVKQLPELQEVDFGSREGTSYRPSSSAALPQTPHGPDRRSRESDGSMAARADHFINKYLVPAVMDTCCRHERNLAIAVVSHGIFLTVLSTRLLARFRKTNVSSAADFSEKKPRWSNTGFVLLDLVPGVPVEGLHGPRLVVEGINIRTHLLGLEKTGGGVGSAMADGKQRRIEEWLKKF</sequence>
<organism evidence="3 4">
    <name type="scientific">Discina gigas</name>
    <dbReference type="NCBI Taxonomy" id="1032678"/>
    <lineage>
        <taxon>Eukaryota</taxon>
        <taxon>Fungi</taxon>
        <taxon>Dikarya</taxon>
        <taxon>Ascomycota</taxon>
        <taxon>Pezizomycotina</taxon>
        <taxon>Pezizomycetes</taxon>
        <taxon>Pezizales</taxon>
        <taxon>Discinaceae</taxon>
        <taxon>Discina</taxon>
    </lineage>
</organism>
<accession>A0ABR3G867</accession>
<dbReference type="InterPro" id="IPR013078">
    <property type="entry name" value="His_Pase_superF_clade-1"/>
</dbReference>
<protein>
    <recommendedName>
        <fullName evidence="5">Phosphoglycerate mutase-like protein</fullName>
    </recommendedName>
</protein>
<feature type="compositionally biased region" description="Polar residues" evidence="2">
    <location>
        <begin position="100"/>
        <end position="112"/>
    </location>
</feature>
<keyword evidence="1" id="KW-0378">Hydrolase</keyword>
<evidence type="ECO:0000256" key="2">
    <source>
        <dbReference type="SAM" id="MobiDB-lite"/>
    </source>
</evidence>
<dbReference type="SUPFAM" id="SSF53254">
    <property type="entry name" value="Phosphoglycerate mutase-like"/>
    <property type="match status" value="1"/>
</dbReference>
<evidence type="ECO:0008006" key="5">
    <source>
        <dbReference type="Google" id="ProtNLM"/>
    </source>
</evidence>